<dbReference type="InterPro" id="IPR050155">
    <property type="entry name" value="HAD-like_hydrolase_sf"/>
</dbReference>
<dbReference type="GO" id="GO:0005829">
    <property type="term" value="C:cytosol"/>
    <property type="evidence" value="ECO:0007669"/>
    <property type="project" value="TreeGrafter"/>
</dbReference>
<protein>
    <submittedName>
        <fullName evidence="1">HAD family hydrolase</fullName>
    </submittedName>
</protein>
<dbReference type="GO" id="GO:0016791">
    <property type="term" value="F:phosphatase activity"/>
    <property type="evidence" value="ECO:0007669"/>
    <property type="project" value="UniProtKB-ARBA"/>
</dbReference>
<dbReference type="InterPro" id="IPR023198">
    <property type="entry name" value="PGP-like_dom2"/>
</dbReference>
<dbReference type="PANTHER" id="PTHR43434">
    <property type="entry name" value="PHOSPHOGLYCOLATE PHOSPHATASE"/>
    <property type="match status" value="1"/>
</dbReference>
<keyword evidence="1" id="KW-0378">Hydrolase</keyword>
<organism evidence="1 2">
    <name type="scientific">Bradyrhizobium macuxiense</name>
    <dbReference type="NCBI Taxonomy" id="1755647"/>
    <lineage>
        <taxon>Bacteria</taxon>
        <taxon>Pseudomonadati</taxon>
        <taxon>Pseudomonadota</taxon>
        <taxon>Alphaproteobacteria</taxon>
        <taxon>Hyphomicrobiales</taxon>
        <taxon>Nitrobacteraceae</taxon>
        <taxon>Bradyrhizobium</taxon>
    </lineage>
</organism>
<dbReference type="EMBL" id="LNCU01000010">
    <property type="protein sequence ID" value="KWV60905.1"/>
    <property type="molecule type" value="Genomic_DNA"/>
</dbReference>
<keyword evidence="2" id="KW-1185">Reference proteome</keyword>
<evidence type="ECO:0000313" key="1">
    <source>
        <dbReference type="EMBL" id="KWV60905.1"/>
    </source>
</evidence>
<gene>
    <name evidence="1" type="ORF">AS156_26155</name>
</gene>
<dbReference type="SFLD" id="SFLDS00003">
    <property type="entry name" value="Haloacid_Dehalogenase"/>
    <property type="match status" value="1"/>
</dbReference>
<dbReference type="Proteomes" id="UP000057737">
    <property type="component" value="Unassembled WGS sequence"/>
</dbReference>
<dbReference type="InterPro" id="IPR041492">
    <property type="entry name" value="HAD_2"/>
</dbReference>
<dbReference type="InterPro" id="IPR023214">
    <property type="entry name" value="HAD_sf"/>
</dbReference>
<name>A0A125QAL7_9BRAD</name>
<dbReference type="Gene3D" id="3.40.50.1000">
    <property type="entry name" value="HAD superfamily/HAD-like"/>
    <property type="match status" value="1"/>
</dbReference>
<reference evidence="1 2" key="1">
    <citation type="submission" date="2015-11" db="EMBL/GenBank/DDBJ databases">
        <title>Draft Genome Sequence of the Strain BR 10303 (Bradyrhizobium sp.) isolated from nodules of Centrolobium paraense.</title>
        <authorList>
            <person name="Zelli J.E."/>
            <person name="Simoes-Araujo J.L."/>
            <person name="Barauna A.C."/>
            <person name="Silva K."/>
        </authorList>
    </citation>
    <scope>NUCLEOTIDE SEQUENCE [LARGE SCALE GENOMIC DNA]</scope>
    <source>
        <strain evidence="1 2">BR 10303</strain>
    </source>
</reference>
<dbReference type="CDD" id="cd04302">
    <property type="entry name" value="HAD_5NT"/>
    <property type="match status" value="1"/>
</dbReference>
<dbReference type="FunFam" id="3.40.50.1000:FF:000022">
    <property type="entry name" value="Phosphoglycolate phosphatase"/>
    <property type="match status" value="1"/>
</dbReference>
<dbReference type="Gene3D" id="1.10.150.240">
    <property type="entry name" value="Putative phosphatase, domain 2"/>
    <property type="match status" value="1"/>
</dbReference>
<dbReference type="OrthoDB" id="9782449at2"/>
<proteinExistence type="predicted"/>
<dbReference type="AlphaFoldDB" id="A0A125QAL7"/>
<dbReference type="PANTHER" id="PTHR43434:SF20">
    <property type="entry name" value="5'-NUCLEOTIDASE"/>
    <property type="match status" value="1"/>
</dbReference>
<sequence length="218" mass="23579">MPTEPAIFFDLDGTLTDPKPGITGSIQYALHRLGQPVPSQDELTWCIGPPLRASFVMLLGGEELADRAIELYRERFGDVGLFENAVYPDIAQVLAALRSSPRRMFVATSKPHVFAKRIVAHFGLDGHFDHVFGSELDGTRVNKVELLAYALEETGVDPAQAVMIGDRSHDVVGAKRNGIRAIGVTYGYGTAEELTEAGASHLCASPRAVLDHIHSSLG</sequence>
<dbReference type="SUPFAM" id="SSF56784">
    <property type="entry name" value="HAD-like"/>
    <property type="match status" value="1"/>
</dbReference>
<dbReference type="InterPro" id="IPR036412">
    <property type="entry name" value="HAD-like_sf"/>
</dbReference>
<dbReference type="SFLD" id="SFLDG01129">
    <property type="entry name" value="C1.5:_HAD__Beta-PGM__Phosphata"/>
    <property type="match status" value="1"/>
</dbReference>
<evidence type="ECO:0000313" key="2">
    <source>
        <dbReference type="Proteomes" id="UP000057737"/>
    </source>
</evidence>
<dbReference type="RefSeq" id="WP_066498794.1">
    <property type="nucleotide sequence ID" value="NZ_LNCU01000010.1"/>
</dbReference>
<dbReference type="GO" id="GO:0004713">
    <property type="term" value="F:protein tyrosine kinase activity"/>
    <property type="evidence" value="ECO:0007669"/>
    <property type="project" value="TreeGrafter"/>
</dbReference>
<dbReference type="SFLD" id="SFLDG01135">
    <property type="entry name" value="C1.5.6:_HAD__Beta-PGM__Phospha"/>
    <property type="match status" value="1"/>
</dbReference>
<accession>A0A125QAL7</accession>
<dbReference type="Pfam" id="PF13419">
    <property type="entry name" value="HAD_2"/>
    <property type="match status" value="1"/>
</dbReference>
<comment type="caution">
    <text evidence="1">The sequence shown here is derived from an EMBL/GenBank/DDBJ whole genome shotgun (WGS) entry which is preliminary data.</text>
</comment>